<dbReference type="GO" id="GO:0016853">
    <property type="term" value="F:isomerase activity"/>
    <property type="evidence" value="ECO:0007669"/>
    <property type="project" value="UniProtKB-KW"/>
</dbReference>
<proteinExistence type="predicted"/>
<comment type="caution">
    <text evidence="1">The sequence shown here is derived from an EMBL/GenBank/DDBJ whole genome shotgun (WGS) entry which is preliminary data.</text>
</comment>
<dbReference type="EMBL" id="SLWR01000013">
    <property type="protein sequence ID" value="TCO42483.1"/>
    <property type="molecule type" value="Genomic_DNA"/>
</dbReference>
<reference evidence="1 2" key="1">
    <citation type="journal article" date="2015" name="Stand. Genomic Sci.">
        <title>Genomic Encyclopedia of Bacterial and Archaeal Type Strains, Phase III: the genomes of soil and plant-associated and newly described type strains.</title>
        <authorList>
            <person name="Whitman W.B."/>
            <person name="Woyke T."/>
            <person name="Klenk H.P."/>
            <person name="Zhou Y."/>
            <person name="Lilburn T.G."/>
            <person name="Beck B.J."/>
            <person name="De Vos P."/>
            <person name="Vandamme P."/>
            <person name="Eisen J.A."/>
            <person name="Garrity G."/>
            <person name="Hugenholtz P."/>
            <person name="Kyrpides N.C."/>
        </authorList>
    </citation>
    <scope>NUCLEOTIDE SEQUENCE [LARGE SCALE GENOMIC DNA]</scope>
    <source>
        <strain evidence="1 2">VKM Ac-2541</strain>
    </source>
</reference>
<dbReference type="OrthoDB" id="3624661at2"/>
<dbReference type="AlphaFoldDB" id="A0A4R2ID16"/>
<name>A0A4R2ID16_9ACTN</name>
<dbReference type="Gene3D" id="3.10.450.50">
    <property type="match status" value="1"/>
</dbReference>
<keyword evidence="1" id="KW-0413">Isomerase</keyword>
<dbReference type="RefSeq" id="WP_132155355.1">
    <property type="nucleotide sequence ID" value="NZ_SLWR01000013.1"/>
</dbReference>
<organism evidence="1 2">
    <name type="scientific">Kribbella antiqua</name>
    <dbReference type="NCBI Taxonomy" id="2512217"/>
    <lineage>
        <taxon>Bacteria</taxon>
        <taxon>Bacillati</taxon>
        <taxon>Actinomycetota</taxon>
        <taxon>Actinomycetes</taxon>
        <taxon>Propionibacteriales</taxon>
        <taxon>Kribbellaceae</taxon>
        <taxon>Kribbella</taxon>
    </lineage>
</organism>
<dbReference type="Proteomes" id="UP000295573">
    <property type="component" value="Unassembled WGS sequence"/>
</dbReference>
<dbReference type="GO" id="GO:0030638">
    <property type="term" value="P:polyketide metabolic process"/>
    <property type="evidence" value="ECO:0007669"/>
    <property type="project" value="InterPro"/>
</dbReference>
<evidence type="ECO:0000313" key="1">
    <source>
        <dbReference type="EMBL" id="TCO42483.1"/>
    </source>
</evidence>
<sequence length="149" mass="16555">MNPSSETERNKAVICRFVEEVQNKQDWAAYDELNDPDFVNLSAPPGAPADREGGKIFLQALAAAYPDAMFTIDDMFAEGDAVITRKTFTGTNEREFMGVPATGRRVSLQYVDIMRVRDGRIINHWNVLDQLSWMVQLGLIPDPSGSSSA</sequence>
<dbReference type="SUPFAM" id="SSF54427">
    <property type="entry name" value="NTF2-like"/>
    <property type="match status" value="1"/>
</dbReference>
<keyword evidence="2" id="KW-1185">Reference proteome</keyword>
<dbReference type="InterPro" id="IPR009959">
    <property type="entry name" value="Cyclase_SnoaL-like"/>
</dbReference>
<evidence type="ECO:0000313" key="2">
    <source>
        <dbReference type="Proteomes" id="UP000295573"/>
    </source>
</evidence>
<dbReference type="PANTHER" id="PTHR38436">
    <property type="entry name" value="POLYKETIDE CYCLASE SNOAL-LIKE DOMAIN"/>
    <property type="match status" value="1"/>
</dbReference>
<protein>
    <submittedName>
        <fullName evidence="1">Steroid delta-isomerase-like uncharacterized protein</fullName>
    </submittedName>
</protein>
<accession>A0A4R2ID16</accession>
<dbReference type="Pfam" id="PF07366">
    <property type="entry name" value="SnoaL"/>
    <property type="match status" value="1"/>
</dbReference>
<dbReference type="InterPro" id="IPR032710">
    <property type="entry name" value="NTF2-like_dom_sf"/>
</dbReference>
<gene>
    <name evidence="1" type="ORF">EV646_113105</name>
</gene>
<dbReference type="PANTHER" id="PTHR38436:SF1">
    <property type="entry name" value="ESTER CYCLASE"/>
    <property type="match status" value="1"/>
</dbReference>